<feature type="transmembrane region" description="Helical" evidence="1">
    <location>
        <begin position="84"/>
        <end position="106"/>
    </location>
</feature>
<protein>
    <submittedName>
        <fullName evidence="2">Uncharacterized protein</fullName>
    </submittedName>
</protein>
<sequence>MATGQAEAEGIQSEHLTRQGIDMGSFLAKYLRAGEVHEPVVVVAYPHSAQQFWADVRKEEEDMGISISDGVRLDMYQGMTTLRMIELLVGVLILAWLGTMYGRLIMRRILASKQKKTGESK</sequence>
<dbReference type="Proteomes" id="UP000230423">
    <property type="component" value="Unassembled WGS sequence"/>
</dbReference>
<keyword evidence="1" id="KW-1133">Transmembrane helix</keyword>
<accession>A0A2G9V326</accession>
<keyword evidence="1" id="KW-0812">Transmembrane</keyword>
<keyword evidence="3" id="KW-1185">Reference proteome</keyword>
<evidence type="ECO:0000256" key="1">
    <source>
        <dbReference type="SAM" id="Phobius"/>
    </source>
</evidence>
<evidence type="ECO:0000313" key="2">
    <source>
        <dbReference type="EMBL" id="PIO76130.1"/>
    </source>
</evidence>
<name>A0A2G9V326_TELCI</name>
<proteinExistence type="predicted"/>
<dbReference type="EMBL" id="KZ345078">
    <property type="protein sequence ID" value="PIO76130.1"/>
    <property type="molecule type" value="Genomic_DNA"/>
</dbReference>
<dbReference type="OrthoDB" id="5867382at2759"/>
<reference evidence="2 3" key="1">
    <citation type="submission" date="2015-09" db="EMBL/GenBank/DDBJ databases">
        <title>Draft genome of the parasitic nematode Teladorsagia circumcincta isolate WARC Sus (inbred).</title>
        <authorList>
            <person name="Mitreva M."/>
        </authorList>
    </citation>
    <scope>NUCLEOTIDE SEQUENCE [LARGE SCALE GENOMIC DNA]</scope>
    <source>
        <strain evidence="2 3">S</strain>
    </source>
</reference>
<keyword evidence="1" id="KW-0472">Membrane</keyword>
<dbReference type="AlphaFoldDB" id="A0A2G9V326"/>
<gene>
    <name evidence="2" type="ORF">TELCIR_01807</name>
</gene>
<evidence type="ECO:0000313" key="3">
    <source>
        <dbReference type="Proteomes" id="UP000230423"/>
    </source>
</evidence>
<organism evidence="2 3">
    <name type="scientific">Teladorsagia circumcincta</name>
    <name type="common">Brown stomach worm</name>
    <name type="synonym">Ostertagia circumcincta</name>
    <dbReference type="NCBI Taxonomy" id="45464"/>
    <lineage>
        <taxon>Eukaryota</taxon>
        <taxon>Metazoa</taxon>
        <taxon>Ecdysozoa</taxon>
        <taxon>Nematoda</taxon>
        <taxon>Chromadorea</taxon>
        <taxon>Rhabditida</taxon>
        <taxon>Rhabditina</taxon>
        <taxon>Rhabditomorpha</taxon>
        <taxon>Strongyloidea</taxon>
        <taxon>Trichostrongylidae</taxon>
        <taxon>Teladorsagia</taxon>
    </lineage>
</organism>